<dbReference type="Pfam" id="PF00873">
    <property type="entry name" value="ACR_tran"/>
    <property type="match status" value="1"/>
</dbReference>
<dbReference type="AlphaFoldDB" id="A0A7Y9K1Q1"/>
<feature type="transmembrane region" description="Helical" evidence="2">
    <location>
        <begin position="359"/>
        <end position="379"/>
    </location>
</feature>
<feature type="transmembrane region" description="Helical" evidence="2">
    <location>
        <begin position="843"/>
        <end position="866"/>
    </location>
</feature>
<protein>
    <submittedName>
        <fullName evidence="3">HAE1 family hydrophobic/amphiphilic exporter-1</fullName>
    </submittedName>
</protein>
<dbReference type="GO" id="GO:0005886">
    <property type="term" value="C:plasma membrane"/>
    <property type="evidence" value="ECO:0007669"/>
    <property type="project" value="TreeGrafter"/>
</dbReference>
<gene>
    <name evidence="3" type="ORF">HD841_000903</name>
</gene>
<dbReference type="Gene3D" id="3.30.70.1320">
    <property type="entry name" value="Multidrug efflux transporter AcrB pore domain like"/>
    <property type="match status" value="1"/>
</dbReference>
<organism evidence="3 4">
    <name type="scientific">Sphingomonas melonis</name>
    <dbReference type="NCBI Taxonomy" id="152682"/>
    <lineage>
        <taxon>Bacteria</taxon>
        <taxon>Pseudomonadati</taxon>
        <taxon>Pseudomonadota</taxon>
        <taxon>Alphaproteobacteria</taxon>
        <taxon>Sphingomonadales</taxon>
        <taxon>Sphingomonadaceae</taxon>
        <taxon>Sphingomonas</taxon>
    </lineage>
</organism>
<evidence type="ECO:0000313" key="4">
    <source>
        <dbReference type="Proteomes" id="UP000517753"/>
    </source>
</evidence>
<feature type="transmembrane region" description="Helical" evidence="2">
    <location>
        <begin position="12"/>
        <end position="32"/>
    </location>
</feature>
<evidence type="ECO:0000313" key="3">
    <source>
        <dbReference type="EMBL" id="NYD89134.1"/>
    </source>
</evidence>
<dbReference type="SUPFAM" id="SSF82693">
    <property type="entry name" value="Multidrug efflux transporter AcrB pore domain, PN1, PN2, PC1 and PC2 subdomains"/>
    <property type="match status" value="3"/>
</dbReference>
<dbReference type="GO" id="GO:0042910">
    <property type="term" value="F:xenobiotic transmembrane transporter activity"/>
    <property type="evidence" value="ECO:0007669"/>
    <property type="project" value="TreeGrafter"/>
</dbReference>
<keyword evidence="2" id="KW-0472">Membrane</keyword>
<dbReference type="SUPFAM" id="SSF82866">
    <property type="entry name" value="Multidrug efflux transporter AcrB transmembrane domain"/>
    <property type="match status" value="2"/>
</dbReference>
<feature type="region of interest" description="Disordered" evidence="1">
    <location>
        <begin position="1021"/>
        <end position="1040"/>
    </location>
</feature>
<evidence type="ECO:0000256" key="2">
    <source>
        <dbReference type="SAM" id="Phobius"/>
    </source>
</evidence>
<keyword evidence="2" id="KW-0812">Transmembrane</keyword>
<dbReference type="InterPro" id="IPR027463">
    <property type="entry name" value="AcrB_DN_DC_subdom"/>
</dbReference>
<feature type="transmembrane region" description="Helical" evidence="2">
    <location>
        <begin position="335"/>
        <end position="352"/>
    </location>
</feature>
<feature type="transmembrane region" description="Helical" evidence="2">
    <location>
        <begin position="517"/>
        <end position="537"/>
    </location>
</feature>
<feature type="transmembrane region" description="Helical" evidence="2">
    <location>
        <begin position="945"/>
        <end position="964"/>
    </location>
</feature>
<proteinExistence type="predicted"/>
<dbReference type="Proteomes" id="UP000517753">
    <property type="component" value="Unassembled WGS sequence"/>
</dbReference>
<keyword evidence="2" id="KW-1133">Transmembrane helix</keyword>
<dbReference type="Gene3D" id="3.30.2090.10">
    <property type="entry name" value="Multidrug efflux transporter AcrB TolC docking domain, DN and DC subdomains"/>
    <property type="match status" value="2"/>
</dbReference>
<feature type="compositionally biased region" description="Basic and acidic residues" evidence="1">
    <location>
        <begin position="1022"/>
        <end position="1032"/>
    </location>
</feature>
<feature type="transmembrane region" description="Helical" evidence="2">
    <location>
        <begin position="976"/>
        <end position="999"/>
    </location>
</feature>
<dbReference type="PRINTS" id="PR00702">
    <property type="entry name" value="ACRIFLAVINRP"/>
</dbReference>
<dbReference type="SUPFAM" id="SSF82714">
    <property type="entry name" value="Multidrug efflux transporter AcrB TolC docking domain, DN and DC subdomains"/>
    <property type="match status" value="2"/>
</dbReference>
<dbReference type="RefSeq" id="WP_179507639.1">
    <property type="nucleotide sequence ID" value="NZ_JACCBY010000001.1"/>
</dbReference>
<evidence type="ECO:0000256" key="1">
    <source>
        <dbReference type="SAM" id="MobiDB-lite"/>
    </source>
</evidence>
<dbReference type="Gene3D" id="3.30.70.1430">
    <property type="entry name" value="Multidrug efflux transporter AcrB pore domain"/>
    <property type="match status" value="2"/>
</dbReference>
<accession>A0A7Y9K1Q1</accession>
<dbReference type="InterPro" id="IPR001036">
    <property type="entry name" value="Acrflvin-R"/>
</dbReference>
<dbReference type="PANTHER" id="PTHR32063">
    <property type="match status" value="1"/>
</dbReference>
<feature type="transmembrane region" description="Helical" evidence="2">
    <location>
        <begin position="385"/>
        <end position="404"/>
    </location>
</feature>
<name>A0A7Y9K1Q1_9SPHN</name>
<dbReference type="Gene3D" id="3.30.70.1440">
    <property type="entry name" value="Multidrug efflux transporter AcrB pore domain"/>
    <property type="match status" value="1"/>
</dbReference>
<keyword evidence="4" id="KW-1185">Reference proteome</keyword>
<feature type="transmembrane region" description="Helical" evidence="2">
    <location>
        <begin position="873"/>
        <end position="893"/>
    </location>
</feature>
<feature type="transmembrane region" description="Helical" evidence="2">
    <location>
        <begin position="466"/>
        <end position="489"/>
    </location>
</feature>
<dbReference type="EMBL" id="JACCBY010000001">
    <property type="protein sequence ID" value="NYD89134.1"/>
    <property type="molecule type" value="Genomic_DNA"/>
</dbReference>
<feature type="transmembrane region" description="Helical" evidence="2">
    <location>
        <begin position="425"/>
        <end position="446"/>
    </location>
</feature>
<feature type="transmembrane region" description="Helical" evidence="2">
    <location>
        <begin position="899"/>
        <end position="924"/>
    </location>
</feature>
<dbReference type="PANTHER" id="PTHR32063:SF77">
    <property type="entry name" value="ACR FAMILY TRANSPORT PROTEIN"/>
    <property type="match status" value="1"/>
</dbReference>
<comment type="caution">
    <text evidence="3">The sequence shown here is derived from an EMBL/GenBank/DDBJ whole genome shotgun (WGS) entry which is preliminary data.</text>
</comment>
<reference evidence="3 4" key="1">
    <citation type="submission" date="2020-08" db="EMBL/GenBank/DDBJ databases">
        <title>The Agave Microbiome: Exploring the role of microbial communities in plant adaptations to desert environments.</title>
        <authorList>
            <person name="Partida-Martinez L.P."/>
        </authorList>
    </citation>
    <scope>NUCLEOTIDE SEQUENCE [LARGE SCALE GENOMIC DNA]</scope>
    <source>
        <strain evidence="3 4">AS2.3</strain>
    </source>
</reference>
<dbReference type="Gene3D" id="1.20.1640.10">
    <property type="entry name" value="Multidrug efflux transporter AcrB transmembrane domain"/>
    <property type="match status" value="2"/>
</dbReference>
<sequence>MSLQISAWAVRRPIPVVTLFIALTLAGIVAYLQLPVKRFPNVALPIVSVGVTQSGAAPQELETQVTRPVENALAGVAGVKHVSSNVSLGSSTTTIEFVLHTDMQKAIDEVRTAVERVRVQLPQGIDPPTVQRVDIESAPIVTYAVQAPGMSEADLSWFIDDTVSRALQAQPGVAQVSRVGGVDREVNVILDPARMAARGVTAPQISQALARFNTDEAGGRADVGNREQTIRVVGSARTVEALGELTIPVQTGFLRLSDVATVGDGAAEVRSFARLDGRPVIGFQVNKTSAASDVSAEDNVRRAVAKLGADHPNLRFTPIVSTVDSTRQSFASTKHVLIEGTILAAFVVFLFLRDWRATTIAAIAMPLSLIPTFAVMSAVGFSLNSITLLALTLVIGILVDDAIVEIENIQKRVEAGLSPYRASIIGADAIGLAVVATTATIVAVFLPVSLIPGTAGQFFREFGMTVAIAVIFSLVVARLLTPLLAAYFLKPSVHTVVERPFEGRYRRILDWMLDHRWWATALGALVFVSSLFIAGSLQTGFQPVGDPGFLYLQVQGPPGATRDDMDAAVTRATRILLAQPDVERVFAQIGSSAGGAIGASAAGSDVREGTMTVILRHDRTHTTDQFRQLSRPLLASVADVRFLNQSDMGSAGVEIVLAGDDGEELEAVQDRLLREMRTVPMIANPRAVPAPAGPELVVTPRPIEAARLNVDSRSLAQVLRIATIGDIDANVAKFSEGSRRVPIRVRLAEPVRADLAQLGQLRVPTLDGRTTPLATVADLQFAAGPGRIVRYDRERRVSVQADLASGATIGDALKAVHALPAMKRLPAGVREAAVGDAEAMADLFGGFILAIFAGIGLTYAVLVLLFGGFFKPAIILAALPMSLYGAFLALKIFGMAIDLPALIGLLMLLGLCAKNSILLVEFAIEDQRAGQGMKEALRNACHQRARPIVMTTVAMAAGMLPTAIGFGEGAEFRQPMALAVIGGLISSTLLSLILVPVVYEMVSDFEGWLSPRLRRLVNARQPSDDAPVRPEDETLATTGA</sequence>